<keyword evidence="3" id="KW-0540">Nuclease</keyword>
<feature type="domain" description="HRDC" evidence="10">
    <location>
        <begin position="456"/>
        <end position="536"/>
    </location>
</feature>
<dbReference type="CDD" id="cd06147">
    <property type="entry name" value="Rrp6p_like_exo"/>
    <property type="match status" value="1"/>
</dbReference>
<dbReference type="InterPro" id="IPR049559">
    <property type="entry name" value="Rrp6p-like_exo"/>
</dbReference>
<keyword evidence="4" id="KW-0378">Hydrolase</keyword>
<reference evidence="11" key="1">
    <citation type="journal article" date="2013" name="Genome Biol. Evol.">
        <title>Punctuated emergences of genetic and phenotypic innovations in eumetazoan, bilaterian, euteleostome, and hominidae ancestors.</title>
        <authorList>
            <person name="Wenger Y."/>
            <person name="Galliot B."/>
        </authorList>
    </citation>
    <scope>NUCLEOTIDE SEQUENCE</scope>
    <source>
        <tissue evidence="11">Whole animals</tissue>
    </source>
</reference>
<dbReference type="GO" id="GO:0071044">
    <property type="term" value="P:histone mRNA catabolic process"/>
    <property type="evidence" value="ECO:0007669"/>
    <property type="project" value="TreeGrafter"/>
</dbReference>
<evidence type="ECO:0000256" key="8">
    <source>
        <dbReference type="ARBA" id="ARBA00043957"/>
    </source>
</evidence>
<dbReference type="Pfam" id="PF08066">
    <property type="entry name" value="PMC2NT"/>
    <property type="match status" value="1"/>
</dbReference>
<dbReference type="PANTHER" id="PTHR12124:SF47">
    <property type="entry name" value="EXOSOME COMPONENT 10"/>
    <property type="match status" value="1"/>
</dbReference>
<dbReference type="SUPFAM" id="SSF47819">
    <property type="entry name" value="HRDC-like"/>
    <property type="match status" value="1"/>
</dbReference>
<keyword evidence="5" id="KW-0271">Exosome</keyword>
<dbReference type="InterPro" id="IPR010997">
    <property type="entry name" value="HRDC-like_sf"/>
</dbReference>
<evidence type="ECO:0000259" key="10">
    <source>
        <dbReference type="PROSITE" id="PS50967"/>
    </source>
</evidence>
<dbReference type="GO" id="GO:0071038">
    <property type="term" value="P:TRAMP-dependent tRNA surveillance pathway"/>
    <property type="evidence" value="ECO:0007669"/>
    <property type="project" value="TreeGrafter"/>
</dbReference>
<dbReference type="Pfam" id="PF01612">
    <property type="entry name" value="DNA_pol_A_exo1"/>
    <property type="match status" value="1"/>
</dbReference>
<dbReference type="GO" id="GO:0000175">
    <property type="term" value="F:3'-5'-RNA exonuclease activity"/>
    <property type="evidence" value="ECO:0007669"/>
    <property type="project" value="InterPro"/>
</dbReference>
<evidence type="ECO:0000256" key="7">
    <source>
        <dbReference type="ARBA" id="ARBA00023242"/>
    </source>
</evidence>
<dbReference type="PANTHER" id="PTHR12124">
    <property type="entry name" value="POLYMYOSITIS/SCLERODERMA AUTOANTIGEN-RELATED"/>
    <property type="match status" value="1"/>
</dbReference>
<dbReference type="Gene3D" id="3.30.420.10">
    <property type="entry name" value="Ribonuclease H-like superfamily/Ribonuclease H"/>
    <property type="match status" value="1"/>
</dbReference>
<proteinExistence type="evidence at transcript level"/>
<dbReference type="GO" id="GO:0071036">
    <property type="term" value="P:nuclear polyadenylation-dependent snoRNA catabolic process"/>
    <property type="evidence" value="ECO:0007669"/>
    <property type="project" value="TreeGrafter"/>
</dbReference>
<dbReference type="SMART" id="SM00474">
    <property type="entry name" value="35EXOc"/>
    <property type="match status" value="1"/>
</dbReference>
<dbReference type="GO" id="GO:0000166">
    <property type="term" value="F:nucleotide binding"/>
    <property type="evidence" value="ECO:0007669"/>
    <property type="project" value="InterPro"/>
</dbReference>
<name>T2ME73_HYDVU</name>
<dbReference type="KEGG" id="hmg:100204758"/>
<keyword evidence="7" id="KW-0539">Nucleus</keyword>
<evidence type="ECO:0000256" key="1">
    <source>
        <dbReference type="ARBA" id="ARBA00004123"/>
    </source>
</evidence>
<evidence type="ECO:0000313" key="11">
    <source>
        <dbReference type="EMBL" id="CDG70404.1"/>
    </source>
</evidence>
<gene>
    <name evidence="11" type="primary">EXOSC10</name>
</gene>
<keyword evidence="2" id="KW-0698">rRNA processing</keyword>
<dbReference type="SUPFAM" id="SSF53098">
    <property type="entry name" value="Ribonuclease H-like"/>
    <property type="match status" value="1"/>
</dbReference>
<dbReference type="GO" id="GO:0071039">
    <property type="term" value="P:nuclear polyadenylation-dependent CUT catabolic process"/>
    <property type="evidence" value="ECO:0007669"/>
    <property type="project" value="TreeGrafter"/>
</dbReference>
<dbReference type="FunFam" id="3.30.420.10:FF:000059">
    <property type="entry name" value="Exosome complex exonuclease Rrp6"/>
    <property type="match status" value="1"/>
</dbReference>
<dbReference type="GO" id="GO:0000467">
    <property type="term" value="P:exonucleolytic trimming to generate mature 3'-end of 5.8S rRNA from tricistronic rRNA transcript (SSU-rRNA, 5.8S rRNA, LSU-rRNA)"/>
    <property type="evidence" value="ECO:0007669"/>
    <property type="project" value="InterPro"/>
</dbReference>
<sequence>MQEDDKVPLIGHSTLKEFTQDILQKTVQLTQYGNALATNLENYEYFSSFPIYSEFCLEEGSRLVNIIGELLKHHGVQCSWSSQKIDIEERFERLIDANDVMLETIGSLLDEAAGLKKNNKPILPPTSIYKQSSPVVSSWNKDKNYKSAAKSGAFKLLLAKNIQRPQLKFINKIDNSNKPFVPYIKQKHNAIKRDILSDFRTEIEDFESHPYAYELSKLEPHDWQLEEAEPLKYPMLDTTNLTYIDTDEGLNDLINKLKKVKEIAVDLEHHSYRSFQGFLCLMQISTRFEDFIIDTLALREEMYKINEIFSDPNILKVMHGADSDIGWLQRDFGVYVVNMFDTGQAARTLHEDRFSLAYLLSKYCNVDAQKQYQLADWRIRPIPKEMILYAQEDTHYLLYVYDILRNQLLNKGNANKNLLKSVYSKSTSICATMYQKPLFNNDSYIATYEKYRGRLNPQQLECFRLLFEWRDKTAREEDESIVYTLPNHMLFQIAENLPKEPQGVIACCNPVPPLVKQRNTEIHLLVMLAREFDPQKCHQSSNNTNDLQNIQNTNKINLSDVSLKCGFEIYKVTGPSVESKQPTINLFEDKVFEGYSNQGKAAAILSALISPFLVYLPNIGKEIVAPAEINKAWEEACKKVEAIPDVVEPKPNVVEPKKKKKRPFNHDAEEKTLRELLPKKQKQDISKVDQKVKVSYDETVKEKADYVPFDYSAVDMKRFINKPSNSIPLDAYQSQDVKIGKVIKTGVRSKAKSMTFKH</sequence>
<dbReference type="OMA" id="TSICATM"/>
<dbReference type="EMBL" id="HAAD01004172">
    <property type="protein sequence ID" value="CDG70404.1"/>
    <property type="molecule type" value="mRNA"/>
</dbReference>
<evidence type="ECO:0000256" key="5">
    <source>
        <dbReference type="ARBA" id="ARBA00022835"/>
    </source>
</evidence>
<protein>
    <recommendedName>
        <fullName evidence="9">Exosome complex component 10 homolog</fullName>
    </recommendedName>
</protein>
<evidence type="ECO:0000256" key="9">
    <source>
        <dbReference type="ARBA" id="ARBA00070365"/>
    </source>
</evidence>
<evidence type="ECO:0000256" key="3">
    <source>
        <dbReference type="ARBA" id="ARBA00022722"/>
    </source>
</evidence>
<dbReference type="OrthoDB" id="2250022at2759"/>
<evidence type="ECO:0000256" key="2">
    <source>
        <dbReference type="ARBA" id="ARBA00022552"/>
    </source>
</evidence>
<dbReference type="GO" id="GO:0000176">
    <property type="term" value="C:nuclear exosome (RNase complex)"/>
    <property type="evidence" value="ECO:0007669"/>
    <property type="project" value="InterPro"/>
</dbReference>
<organism evidence="11">
    <name type="scientific">Hydra vulgaris</name>
    <name type="common">Hydra</name>
    <name type="synonym">Hydra attenuata</name>
    <dbReference type="NCBI Taxonomy" id="6087"/>
    <lineage>
        <taxon>Eukaryota</taxon>
        <taxon>Metazoa</taxon>
        <taxon>Cnidaria</taxon>
        <taxon>Hydrozoa</taxon>
        <taxon>Hydroidolina</taxon>
        <taxon>Anthoathecata</taxon>
        <taxon>Aplanulata</taxon>
        <taxon>Hydridae</taxon>
        <taxon>Hydra</taxon>
    </lineage>
</organism>
<dbReference type="GO" id="GO:0071037">
    <property type="term" value="P:nuclear polyadenylation-dependent snRNA catabolic process"/>
    <property type="evidence" value="ECO:0007669"/>
    <property type="project" value="TreeGrafter"/>
</dbReference>
<dbReference type="Pfam" id="PF00570">
    <property type="entry name" value="HRDC"/>
    <property type="match status" value="1"/>
</dbReference>
<dbReference type="GO" id="GO:0071051">
    <property type="term" value="P:poly(A)-dependent snoRNA 3'-end processing"/>
    <property type="evidence" value="ECO:0007669"/>
    <property type="project" value="TreeGrafter"/>
</dbReference>
<dbReference type="InterPro" id="IPR002121">
    <property type="entry name" value="HRDC_dom"/>
</dbReference>
<evidence type="ECO:0000256" key="4">
    <source>
        <dbReference type="ARBA" id="ARBA00022801"/>
    </source>
</evidence>
<dbReference type="InterPro" id="IPR012588">
    <property type="entry name" value="Exosome-assoc_fac_Rrp6_N"/>
</dbReference>
<dbReference type="GO" id="GO:0071040">
    <property type="term" value="P:nuclear polyadenylation-dependent antisense transcript catabolic process"/>
    <property type="evidence" value="ECO:0007669"/>
    <property type="project" value="TreeGrafter"/>
</dbReference>
<dbReference type="InterPro" id="IPR045092">
    <property type="entry name" value="Rrp6-like"/>
</dbReference>
<keyword evidence="6" id="KW-0269">Exonuclease</keyword>
<dbReference type="InterPro" id="IPR036397">
    <property type="entry name" value="RNaseH_sf"/>
</dbReference>
<dbReference type="GO" id="GO:0071035">
    <property type="term" value="P:nuclear polyadenylation-dependent rRNA catabolic process"/>
    <property type="evidence" value="ECO:0007669"/>
    <property type="project" value="TreeGrafter"/>
</dbReference>
<dbReference type="GO" id="GO:0003727">
    <property type="term" value="F:single-stranded RNA binding"/>
    <property type="evidence" value="ECO:0007669"/>
    <property type="project" value="TreeGrafter"/>
</dbReference>
<dbReference type="InterPro" id="IPR012337">
    <property type="entry name" value="RNaseH-like_sf"/>
</dbReference>
<dbReference type="PROSITE" id="PS50967">
    <property type="entry name" value="HRDC"/>
    <property type="match status" value="1"/>
</dbReference>
<comment type="subcellular location">
    <subcellularLocation>
        <location evidence="1">Nucleus</location>
    </subcellularLocation>
</comment>
<dbReference type="InterPro" id="IPR002562">
    <property type="entry name" value="3'-5'_exonuclease_dom"/>
</dbReference>
<dbReference type="Gene3D" id="1.10.150.80">
    <property type="entry name" value="HRDC domain"/>
    <property type="match status" value="1"/>
</dbReference>
<dbReference type="GO" id="GO:0005730">
    <property type="term" value="C:nucleolus"/>
    <property type="evidence" value="ECO:0007669"/>
    <property type="project" value="TreeGrafter"/>
</dbReference>
<evidence type="ECO:0000256" key="6">
    <source>
        <dbReference type="ARBA" id="ARBA00022839"/>
    </source>
</evidence>
<dbReference type="SMART" id="SM00341">
    <property type="entry name" value="HRDC"/>
    <property type="match status" value="1"/>
</dbReference>
<dbReference type="InterPro" id="IPR044876">
    <property type="entry name" value="HRDC_dom_sf"/>
</dbReference>
<accession>T2ME73</accession>
<dbReference type="AlphaFoldDB" id="T2ME73"/>
<comment type="similarity">
    <text evidence="8">Belongs to the exosome component 10/RRP6 family.</text>
</comment>
<dbReference type="FunFam" id="1.10.150.80:FF:000001">
    <property type="entry name" value="Putative exosome component 10"/>
    <property type="match status" value="1"/>
</dbReference>